<proteinExistence type="predicted"/>
<evidence type="ECO:0000313" key="1">
    <source>
        <dbReference type="EMBL" id="KAG5610202.1"/>
    </source>
</evidence>
<comment type="caution">
    <text evidence="1">The sequence shown here is derived from an EMBL/GenBank/DDBJ whole genome shotgun (WGS) entry which is preliminary data.</text>
</comment>
<dbReference type="InterPro" id="IPR036691">
    <property type="entry name" value="Endo/exonu/phosph_ase_sf"/>
</dbReference>
<keyword evidence="2" id="KW-1185">Reference proteome</keyword>
<reference evidence="1 2" key="1">
    <citation type="submission" date="2020-09" db="EMBL/GenBank/DDBJ databases">
        <title>De no assembly of potato wild relative species, Solanum commersonii.</title>
        <authorList>
            <person name="Cho K."/>
        </authorList>
    </citation>
    <scope>NUCLEOTIDE SEQUENCE [LARGE SCALE GENOMIC DNA]</scope>
    <source>
        <strain evidence="1">LZ3.2</strain>
        <tissue evidence="1">Leaf</tissue>
    </source>
</reference>
<protein>
    <submittedName>
        <fullName evidence="1">Uncharacterized protein</fullName>
    </submittedName>
</protein>
<dbReference type="AlphaFoldDB" id="A0A9J5ZC38"/>
<dbReference type="Gene3D" id="3.60.10.10">
    <property type="entry name" value="Endonuclease/exonuclease/phosphatase"/>
    <property type="match status" value="1"/>
</dbReference>
<dbReference type="SUPFAM" id="SSF56219">
    <property type="entry name" value="DNase I-like"/>
    <property type="match status" value="1"/>
</dbReference>
<sequence length="195" mass="23131">MLKSCKAFGVNATRFEHDLLDLRLGKENKNKGEEEEKRLTCGINYDRSRQQWNGGQKEERKRCTIKSLIPKWRVDILFLKHETKIEECSGLLIQQLWGNRWAYWVELKASGTWGGILVIWNKRKWVKVDTLLGCHSISCIPECSNENFRWYFTSFYGPHTNPQREEMWDVIAGANRSTTELRRNNWRFDLINFNS</sequence>
<accession>A0A9J5ZC38</accession>
<dbReference type="Proteomes" id="UP000824120">
    <property type="component" value="Chromosome 4"/>
</dbReference>
<evidence type="ECO:0000313" key="2">
    <source>
        <dbReference type="Proteomes" id="UP000824120"/>
    </source>
</evidence>
<gene>
    <name evidence="1" type="ORF">H5410_021483</name>
</gene>
<organism evidence="1 2">
    <name type="scientific">Solanum commersonii</name>
    <name type="common">Commerson's wild potato</name>
    <name type="synonym">Commerson's nightshade</name>
    <dbReference type="NCBI Taxonomy" id="4109"/>
    <lineage>
        <taxon>Eukaryota</taxon>
        <taxon>Viridiplantae</taxon>
        <taxon>Streptophyta</taxon>
        <taxon>Embryophyta</taxon>
        <taxon>Tracheophyta</taxon>
        <taxon>Spermatophyta</taxon>
        <taxon>Magnoliopsida</taxon>
        <taxon>eudicotyledons</taxon>
        <taxon>Gunneridae</taxon>
        <taxon>Pentapetalae</taxon>
        <taxon>asterids</taxon>
        <taxon>lamiids</taxon>
        <taxon>Solanales</taxon>
        <taxon>Solanaceae</taxon>
        <taxon>Solanoideae</taxon>
        <taxon>Solaneae</taxon>
        <taxon>Solanum</taxon>
    </lineage>
</organism>
<name>A0A9J5ZC38_SOLCO</name>
<dbReference type="OrthoDB" id="786283at2759"/>
<dbReference type="EMBL" id="JACXVP010000004">
    <property type="protein sequence ID" value="KAG5610202.1"/>
    <property type="molecule type" value="Genomic_DNA"/>
</dbReference>